<proteinExistence type="predicted"/>
<name>A0A5K0U9I3_9VIRU</name>
<organism evidence="1 2">
    <name type="scientific">Yasminevirus sp. GU-2018</name>
    <dbReference type="NCBI Taxonomy" id="2420051"/>
    <lineage>
        <taxon>Viruses</taxon>
        <taxon>Varidnaviria</taxon>
        <taxon>Bamfordvirae</taxon>
        <taxon>Nucleocytoviricota</taxon>
        <taxon>Megaviricetes</taxon>
        <taxon>Imitervirales</taxon>
        <taxon>Mimiviridae</taxon>
        <taxon>Klosneuvirinae</taxon>
        <taxon>Yasminevirus</taxon>
        <taxon>Yasminevirus saudimassiliense</taxon>
    </lineage>
</organism>
<protein>
    <submittedName>
        <fullName evidence="1">Uncharacterized protein</fullName>
    </submittedName>
</protein>
<reference evidence="1 2" key="1">
    <citation type="submission" date="2018-10" db="EMBL/GenBank/DDBJ databases">
        <authorList>
            <consortium name="IHU Genomes"/>
        </authorList>
    </citation>
    <scope>NUCLEOTIDE SEQUENCE [LARGE SCALE GENOMIC DNA]</scope>
    <source>
        <strain evidence="1 2">A1</strain>
    </source>
</reference>
<evidence type="ECO:0000313" key="2">
    <source>
        <dbReference type="Proteomes" id="UP000594342"/>
    </source>
</evidence>
<gene>
    <name evidence="1" type="ORF">YASMINEVIRUS_516</name>
</gene>
<dbReference type="Proteomes" id="UP000594342">
    <property type="component" value="Unassembled WGS sequence"/>
</dbReference>
<dbReference type="EMBL" id="UPSH01000001">
    <property type="protein sequence ID" value="VBB18053.1"/>
    <property type="molecule type" value="Genomic_DNA"/>
</dbReference>
<sequence>MLTRDLAHGQAEFLARDSAHSRAGLNSYQPNLEFRFNSATKPLLHPQPRTRFAQELIFNGKDLNISLDR</sequence>
<evidence type="ECO:0000313" key="1">
    <source>
        <dbReference type="EMBL" id="VBB18053.1"/>
    </source>
</evidence>
<accession>A0A5K0U9I3</accession>
<comment type="caution">
    <text evidence="1">The sequence shown here is derived from an EMBL/GenBank/DDBJ whole genome shotgun (WGS) entry which is preliminary data.</text>
</comment>
<keyword evidence="2" id="KW-1185">Reference proteome</keyword>